<dbReference type="EMBL" id="JAPFQP010000004">
    <property type="protein sequence ID" value="MCX2720429.1"/>
    <property type="molecule type" value="Genomic_DNA"/>
</dbReference>
<keyword evidence="3" id="KW-0808">Transferase</keyword>
<dbReference type="GO" id="GO:0008173">
    <property type="term" value="F:RNA methyltransferase activity"/>
    <property type="evidence" value="ECO:0007669"/>
    <property type="project" value="InterPro"/>
</dbReference>
<dbReference type="CDD" id="cd18104">
    <property type="entry name" value="SpoU-like_RNA-MTase"/>
    <property type="match status" value="1"/>
</dbReference>
<protein>
    <submittedName>
        <fullName evidence="6">RNA methyltransferase</fullName>
    </submittedName>
</protein>
<comment type="caution">
    <text evidence="6">The sequence shown here is derived from an EMBL/GenBank/DDBJ whole genome shotgun (WGS) entry which is preliminary data.</text>
</comment>
<dbReference type="Proteomes" id="UP001207116">
    <property type="component" value="Unassembled WGS sequence"/>
</dbReference>
<dbReference type="InterPro" id="IPR029064">
    <property type="entry name" value="Ribosomal_eL30-like_sf"/>
</dbReference>
<keyword evidence="2 6" id="KW-0489">Methyltransferase</keyword>
<evidence type="ECO:0000259" key="5">
    <source>
        <dbReference type="Pfam" id="PF22435"/>
    </source>
</evidence>
<dbReference type="SUPFAM" id="SSF55315">
    <property type="entry name" value="L30e-like"/>
    <property type="match status" value="1"/>
</dbReference>
<dbReference type="AlphaFoldDB" id="A0AAE3MP46"/>
<evidence type="ECO:0000259" key="4">
    <source>
        <dbReference type="Pfam" id="PF00588"/>
    </source>
</evidence>
<evidence type="ECO:0000313" key="6">
    <source>
        <dbReference type="EMBL" id="MCX2720429.1"/>
    </source>
</evidence>
<dbReference type="GO" id="GO:0003723">
    <property type="term" value="F:RNA binding"/>
    <property type="evidence" value="ECO:0007669"/>
    <property type="project" value="InterPro"/>
</dbReference>
<dbReference type="SUPFAM" id="SSF75217">
    <property type="entry name" value="alpha/beta knot"/>
    <property type="match status" value="1"/>
</dbReference>
<evidence type="ECO:0000256" key="2">
    <source>
        <dbReference type="ARBA" id="ARBA00022603"/>
    </source>
</evidence>
<dbReference type="Pfam" id="PF22435">
    <property type="entry name" value="MRM3-like_sub_bind"/>
    <property type="match status" value="1"/>
</dbReference>
<dbReference type="PANTHER" id="PTHR43191">
    <property type="entry name" value="RRNA METHYLTRANSFERASE 3"/>
    <property type="match status" value="1"/>
</dbReference>
<dbReference type="InterPro" id="IPR029026">
    <property type="entry name" value="tRNA_m1G_MTases_N"/>
</dbReference>
<keyword evidence="7" id="KW-1185">Reference proteome</keyword>
<gene>
    <name evidence="6" type="ORF">OO016_12510</name>
</gene>
<feature type="domain" description="MRM3-like substrate binding" evidence="5">
    <location>
        <begin position="12"/>
        <end position="102"/>
    </location>
</feature>
<evidence type="ECO:0000256" key="3">
    <source>
        <dbReference type="ARBA" id="ARBA00022679"/>
    </source>
</evidence>
<name>A0AAE3MP46_9FLAO</name>
<reference evidence="6" key="1">
    <citation type="submission" date="2022-11" db="EMBL/GenBank/DDBJ databases">
        <title>The characterization of three novel Bacteroidetes species and genomic analysis of their roles in tidal elemental geochemical cycles.</title>
        <authorList>
            <person name="Ma K.-J."/>
        </authorList>
    </citation>
    <scope>NUCLEOTIDE SEQUENCE</scope>
    <source>
        <strain evidence="6">M415</strain>
    </source>
</reference>
<accession>A0AAE3MP46</accession>
<evidence type="ECO:0000256" key="1">
    <source>
        <dbReference type="ARBA" id="ARBA00007228"/>
    </source>
</evidence>
<dbReference type="Gene3D" id="3.30.1330.30">
    <property type="match status" value="1"/>
</dbReference>
<evidence type="ECO:0000313" key="7">
    <source>
        <dbReference type="Proteomes" id="UP001207116"/>
    </source>
</evidence>
<dbReference type="Pfam" id="PF00588">
    <property type="entry name" value="SpoU_methylase"/>
    <property type="match status" value="1"/>
</dbReference>
<comment type="similarity">
    <text evidence="1">Belongs to the class IV-like SAM-binding methyltransferase superfamily. RNA methyltransferase TrmH family.</text>
</comment>
<feature type="domain" description="tRNA/rRNA methyltransferase SpoU type" evidence="4">
    <location>
        <begin position="122"/>
        <end position="260"/>
    </location>
</feature>
<dbReference type="InterPro" id="IPR001537">
    <property type="entry name" value="SpoU_MeTrfase"/>
</dbReference>
<dbReference type="PANTHER" id="PTHR43191:SF2">
    <property type="entry name" value="RRNA METHYLTRANSFERASE 3, MITOCHONDRIAL"/>
    <property type="match status" value="1"/>
</dbReference>
<dbReference type="GO" id="GO:0006396">
    <property type="term" value="P:RNA processing"/>
    <property type="evidence" value="ECO:0007669"/>
    <property type="project" value="InterPro"/>
</dbReference>
<dbReference type="InterPro" id="IPR053888">
    <property type="entry name" value="MRM3-like_sub_bind"/>
</dbReference>
<dbReference type="Gene3D" id="3.40.1280.10">
    <property type="match status" value="1"/>
</dbReference>
<dbReference type="InterPro" id="IPR029028">
    <property type="entry name" value="Alpha/beta_knot_MTases"/>
</dbReference>
<sequence>MRQGKHISSLQNPLVRQILQLKEKKRGRDKTGLFILEGQRELQLALRGGYEITKVFFCADIISLEELANLFPSVAADIEAIELSREVYRRVAYREKTEGMLALAKAKSHKLQDLEFHRRNPLILIAQSPEKPGNLGALLRTADAADLDAVILADPKSDLYNPNIIRSSVGCLFTVNIAVDSSDEVLQFLKEKEISLYSAALTASQLYSELDYTGPVAIAVGTEATGLTDRWISESDASVIIPMKGQIDSMNLSVSAAILIFEALRQRNFD</sequence>
<proteinExistence type="inferred from homology"/>
<organism evidence="6 7">
    <name type="scientific">Lentiprolixibacter aurantiacus</name>
    <dbReference type="NCBI Taxonomy" id="2993939"/>
    <lineage>
        <taxon>Bacteria</taxon>
        <taxon>Pseudomonadati</taxon>
        <taxon>Bacteroidota</taxon>
        <taxon>Flavobacteriia</taxon>
        <taxon>Flavobacteriales</taxon>
        <taxon>Flavobacteriaceae</taxon>
        <taxon>Lentiprolixibacter</taxon>
    </lineage>
</organism>
<dbReference type="RefSeq" id="WP_266014551.1">
    <property type="nucleotide sequence ID" value="NZ_JAPFQP010000004.1"/>
</dbReference>
<dbReference type="InterPro" id="IPR051259">
    <property type="entry name" value="rRNA_Methyltransferase"/>
</dbReference>
<dbReference type="GO" id="GO:0032259">
    <property type="term" value="P:methylation"/>
    <property type="evidence" value="ECO:0007669"/>
    <property type="project" value="UniProtKB-KW"/>
</dbReference>